<gene>
    <name evidence="1" type="ORF">BN2614_LOCUS2</name>
</gene>
<protein>
    <submittedName>
        <fullName evidence="1">Uncharacterized protein</fullName>
    </submittedName>
</protein>
<accession>A0A9X9MAH6</accession>
<keyword evidence="2" id="KW-1185">Reference proteome</keyword>
<dbReference type="Proteomes" id="UP000269945">
    <property type="component" value="Unassembled WGS sequence"/>
</dbReference>
<evidence type="ECO:0000313" key="2">
    <source>
        <dbReference type="Proteomes" id="UP000269945"/>
    </source>
</evidence>
<proteinExistence type="predicted"/>
<dbReference type="EMBL" id="CYRY02045376">
    <property type="protein sequence ID" value="VCX40778.1"/>
    <property type="molecule type" value="Genomic_DNA"/>
</dbReference>
<dbReference type="AlphaFoldDB" id="A0A9X9MAH6"/>
<organism evidence="1 2">
    <name type="scientific">Gulo gulo</name>
    <name type="common">Wolverine</name>
    <name type="synonym">Gluton</name>
    <dbReference type="NCBI Taxonomy" id="48420"/>
    <lineage>
        <taxon>Eukaryota</taxon>
        <taxon>Metazoa</taxon>
        <taxon>Chordata</taxon>
        <taxon>Craniata</taxon>
        <taxon>Vertebrata</taxon>
        <taxon>Euteleostomi</taxon>
        <taxon>Mammalia</taxon>
        <taxon>Eutheria</taxon>
        <taxon>Laurasiatheria</taxon>
        <taxon>Carnivora</taxon>
        <taxon>Caniformia</taxon>
        <taxon>Musteloidea</taxon>
        <taxon>Mustelidae</taxon>
        <taxon>Guloninae</taxon>
        <taxon>Gulo</taxon>
    </lineage>
</organism>
<sequence>MPDMKLNSTWAGDMLMSIKQNTVTPAGKPNNTRRIWRKTTHAIEIVAWFLPNHEAAFLRRPLHRESLQCCTSQGFKFTKK</sequence>
<comment type="caution">
    <text evidence="1">The sequence shown here is derived from an EMBL/GenBank/DDBJ whole genome shotgun (WGS) entry which is preliminary data.</text>
</comment>
<evidence type="ECO:0000313" key="1">
    <source>
        <dbReference type="EMBL" id="VCX40778.1"/>
    </source>
</evidence>
<name>A0A9X9MAH6_GULGU</name>
<reference evidence="1 2" key="1">
    <citation type="submission" date="2018-10" db="EMBL/GenBank/DDBJ databases">
        <authorList>
            <person name="Ekblom R."/>
            <person name="Jareborg N."/>
        </authorList>
    </citation>
    <scope>NUCLEOTIDE SEQUENCE [LARGE SCALE GENOMIC DNA]</scope>
    <source>
        <tissue evidence="1">Muscle</tissue>
    </source>
</reference>